<keyword evidence="2" id="KW-0732">Signal</keyword>
<evidence type="ECO:0000256" key="1">
    <source>
        <dbReference type="ARBA" id="ARBA00007936"/>
    </source>
</evidence>
<organism evidence="3 4">
    <name type="scientific">Mola mola</name>
    <name type="common">Ocean sunfish</name>
    <name type="synonym">Tetraodon mola</name>
    <dbReference type="NCBI Taxonomy" id="94237"/>
    <lineage>
        <taxon>Eukaryota</taxon>
        <taxon>Metazoa</taxon>
        <taxon>Chordata</taxon>
        <taxon>Craniata</taxon>
        <taxon>Vertebrata</taxon>
        <taxon>Euteleostomi</taxon>
        <taxon>Actinopterygii</taxon>
        <taxon>Neopterygii</taxon>
        <taxon>Teleostei</taxon>
        <taxon>Neoteleostei</taxon>
        <taxon>Acanthomorphata</taxon>
        <taxon>Eupercaria</taxon>
        <taxon>Tetraodontiformes</taxon>
        <taxon>Molidae</taxon>
        <taxon>Mola</taxon>
    </lineage>
</organism>
<dbReference type="GO" id="GO:0008083">
    <property type="term" value="F:growth factor activity"/>
    <property type="evidence" value="ECO:0007669"/>
    <property type="project" value="InterPro"/>
</dbReference>
<accession>A0A3Q4BJN3</accession>
<evidence type="ECO:0000313" key="3">
    <source>
        <dbReference type="Ensembl" id="ENSMMOP00000020192.1"/>
    </source>
</evidence>
<dbReference type="InterPro" id="IPR008996">
    <property type="entry name" value="IL1/FGF"/>
</dbReference>
<protein>
    <recommendedName>
        <fullName evidence="2">Fibroblast growth factor</fullName>
        <shortName evidence="2">FGF</shortName>
    </recommendedName>
</protein>
<comment type="similarity">
    <text evidence="1 2">Belongs to the heparin-binding growth factors family.</text>
</comment>
<dbReference type="AlphaFoldDB" id="A0A3Q4BJN3"/>
<reference evidence="3" key="2">
    <citation type="submission" date="2025-09" db="UniProtKB">
        <authorList>
            <consortium name="Ensembl"/>
        </authorList>
    </citation>
    <scope>IDENTIFICATION</scope>
</reference>
<dbReference type="PRINTS" id="PR00262">
    <property type="entry name" value="IL1HBGF"/>
</dbReference>
<feature type="chain" id="PRO_5018382258" description="Fibroblast growth factor" evidence="2">
    <location>
        <begin position="23"/>
        <end position="213"/>
    </location>
</feature>
<dbReference type="PROSITE" id="PS00247">
    <property type="entry name" value="HBGF_FGF"/>
    <property type="match status" value="1"/>
</dbReference>
<dbReference type="Ensembl" id="ENSMMOT00000020526.1">
    <property type="protein sequence ID" value="ENSMMOP00000020192.1"/>
    <property type="gene ID" value="ENSMMOG00000015347.1"/>
</dbReference>
<dbReference type="Gene3D" id="2.80.10.50">
    <property type="match status" value="1"/>
</dbReference>
<evidence type="ECO:0000256" key="2">
    <source>
        <dbReference type="RuleBase" id="RU049442"/>
    </source>
</evidence>
<dbReference type="SMART" id="SM00442">
    <property type="entry name" value="FGF"/>
    <property type="match status" value="1"/>
</dbReference>
<sequence>MLLLIMATVSFANMFISIGVVSLPLSDQGPHIAHGWGQVVRLRHLYAAKPGLHLLITGEGQIQSWSINRSNDWRWLIHPVDPGCVVIRGAATARFLCIQGDGRLYSSLTYSKNNCTFREQILKDGYNIYTSVRHGTLLSLGNQRQRLQGRDRGVPALAQFLPRINTLEQPYYPGLDIHDQSGQYTAQIEELVDTMDSFGKVPQILHSPSFHER</sequence>
<evidence type="ECO:0000313" key="4">
    <source>
        <dbReference type="Proteomes" id="UP000261620"/>
    </source>
</evidence>
<dbReference type="SUPFAM" id="SSF50353">
    <property type="entry name" value="Cytokine"/>
    <property type="match status" value="1"/>
</dbReference>
<name>A0A3Q4BJN3_MOLML</name>
<dbReference type="OMA" id="GPHVYYG"/>
<proteinExistence type="inferred from homology"/>
<reference evidence="3" key="1">
    <citation type="submission" date="2025-08" db="UniProtKB">
        <authorList>
            <consortium name="Ensembl"/>
        </authorList>
    </citation>
    <scope>IDENTIFICATION</scope>
</reference>
<dbReference type="PANTHER" id="PTHR11486">
    <property type="entry name" value="FIBROBLAST GROWTH FACTOR"/>
    <property type="match status" value="1"/>
</dbReference>
<dbReference type="Proteomes" id="UP000261620">
    <property type="component" value="Unplaced"/>
</dbReference>
<dbReference type="InterPro" id="IPR002209">
    <property type="entry name" value="Fibroblast_GF_fam"/>
</dbReference>
<feature type="signal peptide" evidence="2">
    <location>
        <begin position="1"/>
        <end position="22"/>
    </location>
</feature>
<dbReference type="Pfam" id="PF00167">
    <property type="entry name" value="FGF"/>
    <property type="match status" value="1"/>
</dbReference>
<keyword evidence="4" id="KW-1185">Reference proteome</keyword>
<dbReference type="STRING" id="94237.ENSMMOP00000020192"/>